<protein>
    <recommendedName>
        <fullName evidence="4">Phosphoesterase PA-phosphatase related protein</fullName>
    </recommendedName>
</protein>
<keyword evidence="3" id="KW-1185">Reference proteome</keyword>
<dbReference type="AlphaFoldDB" id="D7DBG5"/>
<feature type="transmembrane region" description="Helical" evidence="1">
    <location>
        <begin position="80"/>
        <end position="99"/>
    </location>
</feature>
<proteinExistence type="predicted"/>
<feature type="transmembrane region" description="Helical" evidence="1">
    <location>
        <begin position="177"/>
        <end position="198"/>
    </location>
</feature>
<dbReference type="STRING" id="591019.Shell_0380"/>
<evidence type="ECO:0000313" key="2">
    <source>
        <dbReference type="EMBL" id="ADI31512.1"/>
    </source>
</evidence>
<evidence type="ECO:0000256" key="1">
    <source>
        <dbReference type="SAM" id="Phobius"/>
    </source>
</evidence>
<evidence type="ECO:0000313" key="3">
    <source>
        <dbReference type="Proteomes" id="UP000002573"/>
    </source>
</evidence>
<dbReference type="Proteomes" id="UP000002573">
    <property type="component" value="Chromosome"/>
</dbReference>
<accession>D7DBG5</accession>
<keyword evidence="1" id="KW-1133">Transmembrane helix</keyword>
<sequence length="201" mass="23242">MVVSNNNDKTKVHEYVSAIFSAPFIALYILLRLTIDKTIDDLVTFTILSIGLVIIPLVFPLFIAFRQGYEWDYPIRSTRIVPFSIVTIFYFITLGLTIYFRCSNEIIFLALSYSMNGLVSLLISLKYKVSIHLVGIAGPMTYFYLLGYWIDAFILCLIAFITAYSRFYLRRHTMPQLVMGVIIGIIFTYISYLIVYYYNSV</sequence>
<feature type="transmembrane region" description="Helical" evidence="1">
    <location>
        <begin position="106"/>
        <end position="125"/>
    </location>
</feature>
<reference evidence="2 3" key="2">
    <citation type="journal article" date="2011" name="Stand. Genomic Sci.">
        <title>Complete genome sequence of Staphylothermus hellenicus P8.</title>
        <authorList>
            <person name="Anderson I."/>
            <person name="Wirth R."/>
            <person name="Lucas S."/>
            <person name="Copeland A."/>
            <person name="Lapidus A."/>
            <person name="Cheng J.F."/>
            <person name="Goodwin L."/>
            <person name="Pitluck S."/>
            <person name="Davenport K."/>
            <person name="Detter J.C."/>
            <person name="Han C."/>
            <person name="Tapia R."/>
            <person name="Land M."/>
            <person name="Hauser L."/>
            <person name="Pati A."/>
            <person name="Mikhailova N."/>
            <person name="Woyke T."/>
            <person name="Klenk H.P."/>
            <person name="Kyrpides N."/>
            <person name="Ivanova N."/>
        </authorList>
    </citation>
    <scope>NUCLEOTIDE SEQUENCE [LARGE SCALE GENOMIC DNA]</scope>
    <source>
        <strain evidence="3">DSM 12710 / JCM 10830 / BK20S6-10-b1 / P8</strain>
    </source>
</reference>
<keyword evidence="1" id="KW-0472">Membrane</keyword>
<dbReference type="EMBL" id="CP002051">
    <property type="protein sequence ID" value="ADI31512.1"/>
    <property type="molecule type" value="Genomic_DNA"/>
</dbReference>
<evidence type="ECO:0008006" key="4">
    <source>
        <dbReference type="Google" id="ProtNLM"/>
    </source>
</evidence>
<feature type="transmembrane region" description="Helical" evidence="1">
    <location>
        <begin position="145"/>
        <end position="165"/>
    </location>
</feature>
<feature type="transmembrane region" description="Helical" evidence="1">
    <location>
        <begin position="43"/>
        <end position="65"/>
    </location>
</feature>
<dbReference type="HOGENOM" id="CLU_1381472_0_0_2"/>
<reference evidence="3" key="1">
    <citation type="submission" date="2010-05" db="EMBL/GenBank/DDBJ databases">
        <title>Complete sequence of Staphylothermus hellenicus DSM 12710.</title>
        <authorList>
            <consortium name="US DOE Joint Genome Institute"/>
            <person name="Lucas S."/>
            <person name="Copeland A."/>
            <person name="Lapidus A."/>
            <person name="Cheng J.-F."/>
            <person name="Bruce D."/>
            <person name="Goodwin L."/>
            <person name="Pitluck S."/>
            <person name="Davenport K."/>
            <person name="Detter J.C."/>
            <person name="Han C."/>
            <person name="Tapia R."/>
            <person name="Larimer F."/>
            <person name="Land M."/>
            <person name="Hauser L."/>
            <person name="Kyrpides N."/>
            <person name="Mikhailova N."/>
            <person name="Anderson I.J."/>
            <person name="Woyke T."/>
        </authorList>
    </citation>
    <scope>NUCLEOTIDE SEQUENCE [LARGE SCALE GENOMIC DNA]</scope>
    <source>
        <strain evidence="3">DSM 12710 / JCM 10830 / BK20S6-10-b1 / P8</strain>
    </source>
</reference>
<keyword evidence="1" id="KW-0812">Transmembrane</keyword>
<name>D7DBG5_STAHD</name>
<dbReference type="KEGG" id="shc:Shell_0380"/>
<organism evidence="2 3">
    <name type="scientific">Staphylothermus hellenicus (strain DSM 12710 / JCM 10830 / BK20S6-10-b1 / P8)</name>
    <dbReference type="NCBI Taxonomy" id="591019"/>
    <lineage>
        <taxon>Archaea</taxon>
        <taxon>Thermoproteota</taxon>
        <taxon>Thermoprotei</taxon>
        <taxon>Desulfurococcales</taxon>
        <taxon>Desulfurococcaceae</taxon>
        <taxon>Staphylothermus</taxon>
    </lineage>
</organism>
<dbReference type="Gene3D" id="1.20.144.10">
    <property type="entry name" value="Phosphatidic acid phosphatase type 2/haloperoxidase"/>
    <property type="match status" value="1"/>
</dbReference>
<dbReference type="eggNOG" id="arCOG07501">
    <property type="taxonomic scope" value="Archaea"/>
</dbReference>
<gene>
    <name evidence="2" type="ordered locus">Shell_0380</name>
</gene>
<feature type="transmembrane region" description="Helical" evidence="1">
    <location>
        <begin position="12"/>
        <end position="31"/>
    </location>
</feature>